<evidence type="ECO:0000256" key="1">
    <source>
        <dbReference type="SAM" id="MobiDB-lite"/>
    </source>
</evidence>
<accession>A0A843YXV0</accession>
<protein>
    <submittedName>
        <fullName evidence="2">TagK domain-containing protein</fullName>
    </submittedName>
</protein>
<name>A0A843YXV0_9BURK</name>
<reference evidence="2 3" key="1">
    <citation type="submission" date="2019-10" db="EMBL/GenBank/DDBJ databases">
        <title>Glaciimonas soli sp. nov., a psychrophilic bacterium isolated from the forest soil of a high elevation mountain in Taiwan.</title>
        <authorList>
            <person name="Wang L.-T."/>
            <person name="Shieh W.Y."/>
        </authorList>
    </citation>
    <scope>NUCLEOTIDE SEQUENCE [LARGE SCALE GENOMIC DNA]</scope>
    <source>
        <strain evidence="2 3">GS1</strain>
    </source>
</reference>
<dbReference type="AlphaFoldDB" id="A0A843YXV0"/>
<feature type="compositionally biased region" description="Basic and acidic residues" evidence="1">
    <location>
        <begin position="293"/>
        <end position="317"/>
    </location>
</feature>
<gene>
    <name evidence="2" type="ORF">GEV47_15550</name>
</gene>
<feature type="compositionally biased region" description="Acidic residues" evidence="1">
    <location>
        <begin position="320"/>
        <end position="330"/>
    </location>
</feature>
<feature type="region of interest" description="Disordered" evidence="1">
    <location>
        <begin position="286"/>
        <end position="330"/>
    </location>
</feature>
<dbReference type="InterPro" id="IPR047914">
    <property type="entry name" value="TagK-like_C"/>
</dbReference>
<evidence type="ECO:0000313" key="2">
    <source>
        <dbReference type="EMBL" id="MQR02091.1"/>
    </source>
</evidence>
<comment type="caution">
    <text evidence="2">The sequence shown here is derived from an EMBL/GenBank/DDBJ whole genome shotgun (WGS) entry which is preliminary data.</text>
</comment>
<keyword evidence="3" id="KW-1185">Reference proteome</keyword>
<dbReference type="OrthoDB" id="8613119at2"/>
<proteinExistence type="predicted"/>
<sequence length="330" mass="36902">MKNTMKPNLSLCVLHQHGVQSTQQKVITFSEDAQLSTIKLKAGLPTAEYAWLDLVQCTLSWQAEDAAWALQHGYDGFNCTINDLLLAIGESALLHVGDCIEIGMLRLQVLAAQEQHQPVTSTDMNSTLHDDAHVVGHAEKKPFALTDLADKDYWKQGDEKNNPYDIVPTITLPDYALNNERYRASEVKQNSLAQLGKNYIKAIVDPAALHGQQVASMQLTMLETKLLTPEQRAASLREQDTLSDILSGPVDGANYYLDKFAPAKEFAGELALSKHDAMQRYTWDLNHNNSRTRPPELTRREHHAMSPDSHFSLERAFPEIADDTNDANKK</sequence>
<dbReference type="Proteomes" id="UP000451565">
    <property type="component" value="Unassembled WGS sequence"/>
</dbReference>
<dbReference type="NCBIfam" id="NF033419">
    <property type="entry name" value="T6SS_TagK_dom"/>
    <property type="match status" value="1"/>
</dbReference>
<evidence type="ECO:0000313" key="3">
    <source>
        <dbReference type="Proteomes" id="UP000451565"/>
    </source>
</evidence>
<dbReference type="EMBL" id="WINI01000008">
    <property type="protein sequence ID" value="MQR02091.1"/>
    <property type="molecule type" value="Genomic_DNA"/>
</dbReference>
<organism evidence="2 3">
    <name type="scientific">Glaciimonas soli</name>
    <dbReference type="NCBI Taxonomy" id="2590999"/>
    <lineage>
        <taxon>Bacteria</taxon>
        <taxon>Pseudomonadati</taxon>
        <taxon>Pseudomonadota</taxon>
        <taxon>Betaproteobacteria</taxon>
        <taxon>Burkholderiales</taxon>
        <taxon>Oxalobacteraceae</taxon>
        <taxon>Glaciimonas</taxon>
    </lineage>
</organism>